<dbReference type="InterPro" id="IPR001173">
    <property type="entry name" value="Glyco_trans_2-like"/>
</dbReference>
<dbReference type="Proteomes" id="UP000777784">
    <property type="component" value="Unassembled WGS sequence"/>
</dbReference>
<comment type="caution">
    <text evidence="4">The sequence shown here is derived from an EMBL/GenBank/DDBJ whole genome shotgun (WGS) entry which is preliminary data.</text>
</comment>
<dbReference type="EC" id="2.4.-.-" evidence="4"/>
<dbReference type="Gene3D" id="3.90.550.10">
    <property type="entry name" value="Spore Coat Polysaccharide Biosynthesis Protein SpsA, Chain A"/>
    <property type="match status" value="1"/>
</dbReference>
<keyword evidence="1" id="KW-1133">Transmembrane helix</keyword>
<organism evidence="4 5">
    <name type="scientific">Eiseniibacteriota bacterium</name>
    <dbReference type="NCBI Taxonomy" id="2212470"/>
    <lineage>
        <taxon>Bacteria</taxon>
        <taxon>Candidatus Eiseniibacteriota</taxon>
    </lineage>
</organism>
<dbReference type="Pfam" id="PF02397">
    <property type="entry name" value="Bac_transf"/>
    <property type="match status" value="1"/>
</dbReference>
<dbReference type="InterPro" id="IPR003362">
    <property type="entry name" value="Bact_transf"/>
</dbReference>
<keyword evidence="4" id="KW-0328">Glycosyltransferase</keyword>
<dbReference type="SUPFAM" id="SSF53448">
    <property type="entry name" value="Nucleotide-diphospho-sugar transferases"/>
    <property type="match status" value="1"/>
</dbReference>
<dbReference type="Pfam" id="PF13727">
    <property type="entry name" value="CoA_binding_3"/>
    <property type="match status" value="1"/>
</dbReference>
<feature type="transmembrane region" description="Helical" evidence="1">
    <location>
        <begin position="362"/>
        <end position="382"/>
    </location>
</feature>
<gene>
    <name evidence="4" type="ORF">KJ970_18830</name>
</gene>
<evidence type="ECO:0000256" key="1">
    <source>
        <dbReference type="SAM" id="Phobius"/>
    </source>
</evidence>
<dbReference type="CDD" id="cd04186">
    <property type="entry name" value="GT_2_like_c"/>
    <property type="match status" value="1"/>
</dbReference>
<dbReference type="EMBL" id="JAHJDP010000107">
    <property type="protein sequence ID" value="MBU2692978.1"/>
    <property type="molecule type" value="Genomic_DNA"/>
</dbReference>
<dbReference type="PANTHER" id="PTHR43179">
    <property type="entry name" value="RHAMNOSYLTRANSFERASE WBBL"/>
    <property type="match status" value="1"/>
</dbReference>
<proteinExistence type="predicted"/>
<evidence type="ECO:0000259" key="3">
    <source>
        <dbReference type="Pfam" id="PF02397"/>
    </source>
</evidence>
<dbReference type="PANTHER" id="PTHR43179:SF7">
    <property type="entry name" value="RHAMNOSYLTRANSFERASE WBBL"/>
    <property type="match status" value="1"/>
</dbReference>
<keyword evidence="4" id="KW-0808">Transferase</keyword>
<feature type="transmembrane region" description="Helical" evidence="1">
    <location>
        <begin position="388"/>
        <end position="411"/>
    </location>
</feature>
<accession>A0A948WEQ4</accession>
<reference evidence="4" key="1">
    <citation type="submission" date="2021-05" db="EMBL/GenBank/DDBJ databases">
        <title>Energy efficiency and biological interactions define the core microbiome of deep oligotrophic groundwater.</title>
        <authorList>
            <person name="Mehrshad M."/>
            <person name="Lopez-Fernandez M."/>
            <person name="Bell E."/>
            <person name="Bernier-Latmani R."/>
            <person name="Bertilsson S."/>
            <person name="Dopson M."/>
        </authorList>
    </citation>
    <scope>NUCLEOTIDE SEQUENCE</scope>
    <source>
        <strain evidence="4">Modern_marine.mb.64</strain>
    </source>
</reference>
<dbReference type="InterPro" id="IPR029044">
    <property type="entry name" value="Nucleotide-diphossugar_trans"/>
</dbReference>
<dbReference type="GO" id="GO:0016757">
    <property type="term" value="F:glycosyltransferase activity"/>
    <property type="evidence" value="ECO:0007669"/>
    <property type="project" value="UniProtKB-KW"/>
</dbReference>
<name>A0A948WEQ4_UNCEI</name>
<sequence length="719" mass="82158">MKSSRENSNQDIPPEGIAKNPRLSILFIHYRTTTLLQKGLDALKKYPPEVSAEIIVIDNGPAEDGAAEICSSHPLCRYHNPKKNLGYAKAVNLGIGLSRAEYVLILNPDVFVMKGAVDSLVAVMDGDPRIGIAGPKLLNPDGTLQYSCRSFYTIPTLLLRRTFLGKVFPHHRVLRDHLMSDWDHATSRDVDWMIGGSLMIRRKMMDDVGGMDERFFLYFEDVDWCYRAHQRGWRVLYVPDATMYHHHRRESAKGFLGFGMRRHLESWLRYTEKWSMILYILKLKTTQIRTFVTVISDIAMLTAAFLAAYSLRALFGALFANPLFPLSDYLRFLFFANTVGLLAFIGFGLYRARAWFDPFHGWWQLVRAMVVISMVMMASTYLMHTRTYSRVIVALYFPLTLLFVGLGRGCLRRLVRKVKRQGLQLKRFLVVGSMSQIETFQRSCEAQGRTGIEPICFQPETLERHPSGEILNPAEEMIRWVQRERIGEVLVFETEKTRAILEEVIEPLSKLGVPVGLVPVSQGLLVPGSRIEGFFGWSVLSIGGRRGRGVSSPLKRTMDLLVALPILILGFPLHLINLSLLRGKPKLETRKSIGRKGRIFDLRRYVKETGLTRILRWMALYPRLPNVIGGRMSIVGIYPFPVEIWDGLVESERKDAPDAPPGLMGLWGSDPWIYNAHVDYRRLNRYYVLRWSFEEDLRIFWGQRTAGHEMSRTDGAGAL</sequence>
<evidence type="ECO:0000313" key="5">
    <source>
        <dbReference type="Proteomes" id="UP000777784"/>
    </source>
</evidence>
<feature type="domain" description="Glycosyltransferase 2-like" evidence="2">
    <location>
        <begin position="26"/>
        <end position="152"/>
    </location>
</feature>
<dbReference type="AlphaFoldDB" id="A0A948WEQ4"/>
<feature type="transmembrane region" description="Helical" evidence="1">
    <location>
        <begin position="290"/>
        <end position="309"/>
    </location>
</feature>
<keyword evidence="1" id="KW-0472">Membrane</keyword>
<protein>
    <submittedName>
        <fullName evidence="4">Glycosyltransferase</fullName>
        <ecNumber evidence="4">2.4.-.-</ecNumber>
    </submittedName>
</protein>
<feature type="domain" description="Bacterial sugar transferase" evidence="3">
    <location>
        <begin position="611"/>
        <end position="701"/>
    </location>
</feature>
<evidence type="ECO:0000259" key="2">
    <source>
        <dbReference type="Pfam" id="PF00535"/>
    </source>
</evidence>
<feature type="transmembrane region" description="Helical" evidence="1">
    <location>
        <begin position="560"/>
        <end position="581"/>
    </location>
</feature>
<dbReference type="Pfam" id="PF00535">
    <property type="entry name" value="Glycos_transf_2"/>
    <property type="match status" value="1"/>
</dbReference>
<feature type="transmembrane region" description="Helical" evidence="1">
    <location>
        <begin position="329"/>
        <end position="350"/>
    </location>
</feature>
<evidence type="ECO:0000313" key="4">
    <source>
        <dbReference type="EMBL" id="MBU2692978.1"/>
    </source>
</evidence>
<keyword evidence="1" id="KW-0812">Transmembrane</keyword>